<protein>
    <submittedName>
        <fullName evidence="2">Uncharacterized protein</fullName>
    </submittedName>
</protein>
<name>A0A3F3QDQ5_9EURO</name>
<dbReference type="GeneID" id="38133185"/>
<keyword evidence="3" id="KW-1185">Reference proteome</keyword>
<feature type="transmembrane region" description="Helical" evidence="1">
    <location>
        <begin position="49"/>
        <end position="70"/>
    </location>
</feature>
<organism evidence="2 3">
    <name type="scientific">Aspergillus welwitschiae</name>
    <dbReference type="NCBI Taxonomy" id="1341132"/>
    <lineage>
        <taxon>Eukaryota</taxon>
        <taxon>Fungi</taxon>
        <taxon>Dikarya</taxon>
        <taxon>Ascomycota</taxon>
        <taxon>Pezizomycotina</taxon>
        <taxon>Eurotiomycetes</taxon>
        <taxon>Eurotiomycetidae</taxon>
        <taxon>Eurotiales</taxon>
        <taxon>Aspergillaceae</taxon>
        <taxon>Aspergillus</taxon>
        <taxon>Aspergillus subgen. Circumdati</taxon>
    </lineage>
</organism>
<dbReference type="AlphaFoldDB" id="A0A3F3QDQ5"/>
<sequence>MDQSVSLRRWGFFLREEEEPEGDSRNTKMNNEGKGVVEINHANNHALCFLLFSFFVSFFCYCSVAAAVVVRY</sequence>
<dbReference type="EMBL" id="KZ852035">
    <property type="protein sequence ID" value="RDH37353.1"/>
    <property type="molecule type" value="Genomic_DNA"/>
</dbReference>
<proteinExistence type="predicted"/>
<evidence type="ECO:0000313" key="2">
    <source>
        <dbReference type="EMBL" id="RDH37353.1"/>
    </source>
</evidence>
<dbReference type="RefSeq" id="XP_026630375.1">
    <property type="nucleotide sequence ID" value="XM_026764829.1"/>
</dbReference>
<keyword evidence="1" id="KW-1133">Transmembrane helix</keyword>
<keyword evidence="1" id="KW-0472">Membrane</keyword>
<accession>A0A3F3QDQ5</accession>
<evidence type="ECO:0000256" key="1">
    <source>
        <dbReference type="SAM" id="Phobius"/>
    </source>
</evidence>
<dbReference type="Proteomes" id="UP000253729">
    <property type="component" value="Unassembled WGS sequence"/>
</dbReference>
<gene>
    <name evidence="2" type="ORF">BDQ94DRAFT_136247</name>
</gene>
<evidence type="ECO:0000313" key="3">
    <source>
        <dbReference type="Proteomes" id="UP000253729"/>
    </source>
</evidence>
<reference evidence="2 3" key="1">
    <citation type="submission" date="2018-07" db="EMBL/GenBank/DDBJ databases">
        <title>The genomes of Aspergillus section Nigri reveals drivers in fungal speciation.</title>
        <authorList>
            <consortium name="DOE Joint Genome Institute"/>
            <person name="Vesth T.C."/>
            <person name="Nybo J."/>
            <person name="Theobald S."/>
            <person name="Brandl J."/>
            <person name="Frisvad J.C."/>
            <person name="Nielsen K.F."/>
            <person name="Lyhne E.K."/>
            <person name="Kogle M.E."/>
            <person name="Kuo A."/>
            <person name="Riley R."/>
            <person name="Clum A."/>
            <person name="Nolan M."/>
            <person name="Lipzen A."/>
            <person name="Salamov A."/>
            <person name="Henrissat B."/>
            <person name="Wiebenga A."/>
            <person name="De vries R.P."/>
            <person name="Grigoriev I.V."/>
            <person name="Mortensen U.H."/>
            <person name="Andersen M.R."/>
            <person name="Baker S.E."/>
        </authorList>
    </citation>
    <scope>NUCLEOTIDE SEQUENCE [LARGE SCALE GENOMIC DNA]</scope>
    <source>
        <strain evidence="2 3">CBS 139.54b</strain>
    </source>
</reference>
<keyword evidence="1" id="KW-0812">Transmembrane</keyword>